<evidence type="ECO:0000256" key="3">
    <source>
        <dbReference type="ARBA" id="ARBA00022692"/>
    </source>
</evidence>
<dbReference type="EMBL" id="VMHE01000049">
    <property type="protein sequence ID" value="TSJ59954.1"/>
    <property type="molecule type" value="Genomic_DNA"/>
</dbReference>
<feature type="domain" description="DUF2179" evidence="7">
    <location>
        <begin position="221"/>
        <end position="275"/>
    </location>
</feature>
<comment type="subcellular location">
    <subcellularLocation>
        <location evidence="1">Cell membrane</location>
        <topology evidence="1">Multi-pass membrane protein</topology>
    </subcellularLocation>
</comment>
<reference evidence="8 9" key="1">
    <citation type="submission" date="2019-07" db="EMBL/GenBank/DDBJ databases">
        <title>Allobacillus sp. nov. SKP isolated from shrimp paste of Euphausiacea.</title>
        <authorList>
            <person name="Kanchanasin P."/>
            <person name="Tanasupawat S."/>
            <person name="Shi W."/>
            <person name="Wu L."/>
            <person name="Ma J."/>
        </authorList>
    </citation>
    <scope>NUCLEOTIDE SEQUENCE [LARGE SCALE GENOMIC DNA]</scope>
    <source>
        <strain evidence="8 9">SKP4-8</strain>
    </source>
</reference>
<feature type="transmembrane region" description="Helical" evidence="6">
    <location>
        <begin position="78"/>
        <end position="96"/>
    </location>
</feature>
<dbReference type="PIRSF" id="PIRSF006483">
    <property type="entry name" value="Membrane_protein_YitT"/>
    <property type="match status" value="1"/>
</dbReference>
<dbReference type="Proteomes" id="UP000316425">
    <property type="component" value="Unassembled WGS sequence"/>
</dbReference>
<keyword evidence="9" id="KW-1185">Reference proteome</keyword>
<dbReference type="Pfam" id="PF10035">
    <property type="entry name" value="DUF2179"/>
    <property type="match status" value="1"/>
</dbReference>
<evidence type="ECO:0000313" key="8">
    <source>
        <dbReference type="EMBL" id="TSJ59954.1"/>
    </source>
</evidence>
<dbReference type="RefSeq" id="WP_144089715.1">
    <property type="nucleotide sequence ID" value="NZ_VMHE01000049.1"/>
</dbReference>
<dbReference type="InterPro" id="IPR051461">
    <property type="entry name" value="UPF0750_membrane"/>
</dbReference>
<feature type="transmembrane region" description="Helical" evidence="6">
    <location>
        <begin position="12"/>
        <end position="31"/>
    </location>
</feature>
<dbReference type="PANTHER" id="PTHR33545:SF4">
    <property type="entry name" value="UPF0750 MEMBRANE PROTEIN YXKD"/>
    <property type="match status" value="1"/>
</dbReference>
<evidence type="ECO:0000256" key="6">
    <source>
        <dbReference type="SAM" id="Phobius"/>
    </source>
</evidence>
<organism evidence="8 9">
    <name type="scientific">Allobacillus salarius</name>
    <dbReference type="NCBI Taxonomy" id="1955272"/>
    <lineage>
        <taxon>Bacteria</taxon>
        <taxon>Bacillati</taxon>
        <taxon>Bacillota</taxon>
        <taxon>Bacilli</taxon>
        <taxon>Bacillales</taxon>
        <taxon>Bacillaceae</taxon>
        <taxon>Allobacillus</taxon>
    </lineage>
</organism>
<feature type="transmembrane region" description="Helical" evidence="6">
    <location>
        <begin position="146"/>
        <end position="168"/>
    </location>
</feature>
<dbReference type="PANTHER" id="PTHR33545">
    <property type="entry name" value="UPF0750 MEMBRANE PROTEIN YITT-RELATED"/>
    <property type="match status" value="1"/>
</dbReference>
<dbReference type="AlphaFoldDB" id="A0A556P6F5"/>
<evidence type="ECO:0000256" key="5">
    <source>
        <dbReference type="ARBA" id="ARBA00023136"/>
    </source>
</evidence>
<feature type="transmembrane region" description="Helical" evidence="6">
    <location>
        <begin position="43"/>
        <end position="71"/>
    </location>
</feature>
<name>A0A556P6F5_9BACI</name>
<keyword evidence="5 6" id="KW-0472">Membrane</keyword>
<dbReference type="InterPro" id="IPR003740">
    <property type="entry name" value="YitT"/>
</dbReference>
<feature type="transmembrane region" description="Helical" evidence="6">
    <location>
        <begin position="108"/>
        <end position="126"/>
    </location>
</feature>
<evidence type="ECO:0000313" key="9">
    <source>
        <dbReference type="Proteomes" id="UP000316425"/>
    </source>
</evidence>
<evidence type="ECO:0000259" key="7">
    <source>
        <dbReference type="Pfam" id="PF10035"/>
    </source>
</evidence>
<keyword evidence="2" id="KW-1003">Cell membrane</keyword>
<dbReference type="CDD" id="cd16380">
    <property type="entry name" value="YitT_C"/>
    <property type="match status" value="1"/>
</dbReference>
<keyword evidence="3 6" id="KW-0812">Transmembrane</keyword>
<comment type="caution">
    <text evidence="8">The sequence shown here is derived from an EMBL/GenBank/DDBJ whole genome shotgun (WGS) entry which is preliminary data.</text>
</comment>
<gene>
    <name evidence="8" type="ORF">FPQ13_12800</name>
</gene>
<evidence type="ECO:0000256" key="4">
    <source>
        <dbReference type="ARBA" id="ARBA00022989"/>
    </source>
</evidence>
<dbReference type="Pfam" id="PF02588">
    <property type="entry name" value="YitT_membrane"/>
    <property type="match status" value="1"/>
</dbReference>
<evidence type="ECO:0000256" key="1">
    <source>
        <dbReference type="ARBA" id="ARBA00004651"/>
    </source>
</evidence>
<accession>A0A556P6F5</accession>
<dbReference type="InterPro" id="IPR019264">
    <property type="entry name" value="DUF2179"/>
</dbReference>
<protein>
    <submittedName>
        <fullName evidence="8">YitT family protein</fullName>
    </submittedName>
</protein>
<dbReference type="InterPro" id="IPR015867">
    <property type="entry name" value="N-reg_PII/ATP_PRibTrfase_C"/>
</dbReference>
<keyword evidence="4 6" id="KW-1133">Transmembrane helix</keyword>
<proteinExistence type="predicted"/>
<evidence type="ECO:0000256" key="2">
    <source>
        <dbReference type="ARBA" id="ARBA00022475"/>
    </source>
</evidence>
<dbReference type="OrthoDB" id="1758221at2"/>
<dbReference type="GO" id="GO:0005886">
    <property type="term" value="C:plasma membrane"/>
    <property type="evidence" value="ECO:0007669"/>
    <property type="project" value="UniProtKB-SubCell"/>
</dbReference>
<sequence length="283" mass="30850">MQQHHWNHLRDISFVLIGAFVLAFSVNYFIIPNMLSEGGVIGLTVILVYLFDWSPGVINFALNAGLVIVGYKFFSKRALTYTALSVVSVAVFLLVTEGWSSPIDDDPLLAALFAGVFIGLGLGLMLRSGGTAGGTTVIAQIMHQVFGFSVSGVVLFIDLVIIAGSSFVIGQERAMYTLVAVYISAKVIDMVLEGPNARSAVMIISNQSEALLEAITDRLARGVTVLEGRGGYSKMNKQVLYIVVNKREIVRLRKIVDSIDQDAYITVHRVQEVYGRGYKGHTK</sequence>
<dbReference type="Gene3D" id="3.30.70.120">
    <property type="match status" value="1"/>
</dbReference>